<protein>
    <submittedName>
        <fullName evidence="1">Uncharacterized protein</fullName>
    </submittedName>
</protein>
<sequence>MARLAAGGSRFPYLVRSLLRASMPTCRMAARSGHLHPRKAVSYRVVKTRREPASVS</sequence>
<keyword evidence="2" id="KW-1185">Reference proteome</keyword>
<evidence type="ECO:0000313" key="1">
    <source>
        <dbReference type="EMBL" id="KAK2779400.1"/>
    </source>
</evidence>
<name>A0AAD9YU37_COLKA</name>
<proteinExistence type="predicted"/>
<comment type="caution">
    <text evidence="1">The sequence shown here is derived from an EMBL/GenBank/DDBJ whole genome shotgun (WGS) entry which is preliminary data.</text>
</comment>
<dbReference type="EMBL" id="VYYT01000003">
    <property type="protein sequence ID" value="KAK2779400.1"/>
    <property type="molecule type" value="Genomic_DNA"/>
</dbReference>
<accession>A0AAD9YU37</accession>
<gene>
    <name evidence="1" type="ORF">CKAH01_11323</name>
</gene>
<evidence type="ECO:0000313" key="2">
    <source>
        <dbReference type="Proteomes" id="UP001281614"/>
    </source>
</evidence>
<organism evidence="1 2">
    <name type="scientific">Colletotrichum kahawae</name>
    <name type="common">Coffee berry disease fungus</name>
    <dbReference type="NCBI Taxonomy" id="34407"/>
    <lineage>
        <taxon>Eukaryota</taxon>
        <taxon>Fungi</taxon>
        <taxon>Dikarya</taxon>
        <taxon>Ascomycota</taxon>
        <taxon>Pezizomycotina</taxon>
        <taxon>Sordariomycetes</taxon>
        <taxon>Hypocreomycetidae</taxon>
        <taxon>Glomerellales</taxon>
        <taxon>Glomerellaceae</taxon>
        <taxon>Colletotrichum</taxon>
        <taxon>Colletotrichum gloeosporioides species complex</taxon>
    </lineage>
</organism>
<dbReference type="Proteomes" id="UP001281614">
    <property type="component" value="Unassembled WGS sequence"/>
</dbReference>
<dbReference type="AlphaFoldDB" id="A0AAD9YU37"/>
<reference evidence="1" key="1">
    <citation type="submission" date="2023-02" db="EMBL/GenBank/DDBJ databases">
        <title>Colletotrichum kahawae CIFC_Que2 genome sequencing and assembly.</title>
        <authorList>
            <person name="Baroncelli R."/>
        </authorList>
    </citation>
    <scope>NUCLEOTIDE SEQUENCE</scope>
    <source>
        <strain evidence="1">CIFC_Que2</strain>
    </source>
</reference>